<evidence type="ECO:0000256" key="1">
    <source>
        <dbReference type="SAM" id="MobiDB-lite"/>
    </source>
</evidence>
<dbReference type="AlphaFoldDB" id="I4F564"/>
<feature type="compositionally biased region" description="Low complexity" evidence="1">
    <location>
        <begin position="451"/>
        <end position="463"/>
    </location>
</feature>
<sequence>MAGHPSSFVVDLVWGPHLPPPRLPVSCLTAEEQAVELQRVQQRRAADTAYEAELILGMAGERPAKDDPAPGTPGARRSGWAVDEGYAGVSEFFTAELSMVLNLGRRTAGHRYARASTWARKLPRTLAALAAGELDERRASELADVLQHTNADVAGQVEDALLPEATELSVHRLRNRATELMVELDAAAADERRKDAEKTADVHVHPSAVDGRSTLAADLPTDEAVECADIVDQLAKILKADGDPRRIGALRAHVLSLLIRRPADNGLPSVSADVRVTADLDSLGGTSGAAGEVNGLPITATHVRELLARVGALGLTTPEGGTLSFAVTGPDGELLATLTPADLDRLARRGCTTHPDSECSCPVTGPPPETEAYEPTDRQRAFVTTRDRRCRFPNCGQRVGWADLDHVIPAACGGATDCANLCCLCRSHHRLKTFAPGWRFAMTDDGVLTVTTPSGVTRTTRPPGMRPPPAETAPQPPPPADDPPPF</sequence>
<dbReference type="HOGENOM" id="CLU_520400_0_0_11"/>
<dbReference type="GO" id="GO:0004519">
    <property type="term" value="F:endonuclease activity"/>
    <property type="evidence" value="ECO:0007669"/>
    <property type="project" value="UniProtKB-KW"/>
</dbReference>
<name>I4F564_MODI5</name>
<proteinExistence type="predicted"/>
<organism evidence="3 4">
    <name type="scientific">Modestobacter italicus (strain DSM 44449 / CECT 9708 / BC 501)</name>
    <dbReference type="NCBI Taxonomy" id="2732864"/>
    <lineage>
        <taxon>Bacteria</taxon>
        <taxon>Bacillati</taxon>
        <taxon>Actinomycetota</taxon>
        <taxon>Actinomycetes</taxon>
        <taxon>Geodermatophilales</taxon>
        <taxon>Geodermatophilaceae</taxon>
        <taxon>Modestobacter</taxon>
    </lineage>
</organism>
<feature type="compositionally biased region" description="Pro residues" evidence="1">
    <location>
        <begin position="464"/>
        <end position="486"/>
    </location>
</feature>
<dbReference type="KEGG" id="mmar:MODMU_5403"/>
<dbReference type="OMA" id="FGVTHAS"/>
<dbReference type="CDD" id="cd00085">
    <property type="entry name" value="HNHc"/>
    <property type="match status" value="1"/>
</dbReference>
<dbReference type="eggNOG" id="COG1403">
    <property type="taxonomic scope" value="Bacteria"/>
</dbReference>
<evidence type="ECO:0000313" key="3">
    <source>
        <dbReference type="EMBL" id="CCH90777.1"/>
    </source>
</evidence>
<reference evidence="3 4" key="1">
    <citation type="journal article" date="2012" name="J. Bacteriol.">
        <title>Genome Sequence of Radiation-Resistant Modestobacter marinus Strain BC501, a Representative Actinobacterium That Thrives on Calcareous Stone Surfaces.</title>
        <authorList>
            <person name="Normand P."/>
            <person name="Gury J."/>
            <person name="Pujic P."/>
            <person name="Chouaia B."/>
            <person name="Crotti E."/>
            <person name="Brusetti L."/>
            <person name="Daffonchio D."/>
            <person name="Vacherie B."/>
            <person name="Barbe V."/>
            <person name="Medigue C."/>
            <person name="Calteau A."/>
            <person name="Ghodhbane-Gtari F."/>
            <person name="Essoussi I."/>
            <person name="Nouioui I."/>
            <person name="Abbassi-Ghozzi I."/>
            <person name="Gtari M."/>
        </authorList>
    </citation>
    <scope>NUCLEOTIDE SEQUENCE [LARGE SCALE GENOMIC DNA]</scope>
    <source>
        <strain evidence="4">BC 501</strain>
    </source>
</reference>
<dbReference type="EMBL" id="FO203431">
    <property type="protein sequence ID" value="CCH90777.1"/>
    <property type="molecule type" value="Genomic_DNA"/>
</dbReference>
<feature type="domain" description="HNH nuclease" evidence="2">
    <location>
        <begin position="378"/>
        <end position="430"/>
    </location>
</feature>
<protein>
    <submittedName>
        <fullName evidence="3">HNH endonuclease</fullName>
    </submittedName>
</protein>
<dbReference type="InterPro" id="IPR003615">
    <property type="entry name" value="HNH_nuc"/>
</dbReference>
<keyword evidence="3" id="KW-0378">Hydrolase</keyword>
<keyword evidence="3" id="KW-0540">Nuclease</keyword>
<dbReference type="SMART" id="SM00507">
    <property type="entry name" value="HNHc"/>
    <property type="match status" value="1"/>
</dbReference>
<dbReference type="OrthoDB" id="5244772at2"/>
<accession>I4F564</accession>
<evidence type="ECO:0000259" key="2">
    <source>
        <dbReference type="SMART" id="SM00507"/>
    </source>
</evidence>
<dbReference type="Gene3D" id="1.10.30.50">
    <property type="match status" value="1"/>
</dbReference>
<keyword evidence="4" id="KW-1185">Reference proteome</keyword>
<dbReference type="STRING" id="477641.MODMU_5403"/>
<keyword evidence="3" id="KW-0255">Endonuclease</keyword>
<dbReference type="Proteomes" id="UP000006461">
    <property type="component" value="Chromosome"/>
</dbReference>
<evidence type="ECO:0000313" key="4">
    <source>
        <dbReference type="Proteomes" id="UP000006461"/>
    </source>
</evidence>
<feature type="region of interest" description="Disordered" evidence="1">
    <location>
        <begin position="451"/>
        <end position="486"/>
    </location>
</feature>
<gene>
    <name evidence="3" type="ordered locus">MODMU_5403</name>
</gene>